<dbReference type="EMBL" id="VCAZ01000225">
    <property type="protein sequence ID" value="TTK00921.1"/>
    <property type="molecule type" value="Genomic_DNA"/>
</dbReference>
<proteinExistence type="predicted"/>
<dbReference type="AlphaFoldDB" id="A0A556VC42"/>
<reference evidence="1 2" key="1">
    <citation type="journal article" date="2019" name="Genome Biol. Evol.">
        <title>Whole-Genome Sequencing of the Giant Devil Catfish, Bagarius yarrelli.</title>
        <authorList>
            <person name="Jiang W."/>
            <person name="Lv Y."/>
            <person name="Cheng L."/>
            <person name="Yang K."/>
            <person name="Chao B."/>
            <person name="Wang X."/>
            <person name="Li Y."/>
            <person name="Pan X."/>
            <person name="You X."/>
            <person name="Zhang Y."/>
            <person name="Yang J."/>
            <person name="Li J."/>
            <person name="Zhang X."/>
            <person name="Liu S."/>
            <person name="Sun C."/>
            <person name="Yang J."/>
            <person name="Shi Q."/>
        </authorList>
    </citation>
    <scope>NUCLEOTIDE SEQUENCE [LARGE SCALE GENOMIC DNA]</scope>
    <source>
        <strain evidence="1">JWS20170419001</strain>
        <tissue evidence="1">Muscle</tissue>
    </source>
</reference>
<sequence length="303" mass="33703">MQNSSHAHRRYASWKLANQLHAFCCGGLDDVIAHDIIPYTSSLFGQNRFGHRDVDGACITFINSNFSELHAAVSGLHSAQSRVVEGLLLACDWSVWAEPVGQVTALVVFERLDARSDESVSVQFKQNWTIRTDDPLQNRLSAIRRLQAQLELLCELNKAQLITTQPLARVGTLTHCRRYQLGGRRYAHIGLTHTSLHTHTLVLCSPLKEPCNRTHTAHQSLTSHSPCPNLLQCILNNGDVIPVGGAFEFMLHHSLLYSNCGDHESRRLLAEAVLSVPRSLHTHRPKDFLQHLGSSGSNCCSII</sequence>
<keyword evidence="2" id="KW-1185">Reference proteome</keyword>
<protein>
    <submittedName>
        <fullName evidence="1">Uncharacterized protein</fullName>
    </submittedName>
</protein>
<dbReference type="PANTHER" id="PTHR14667:SF2">
    <property type="entry name" value="BARDET-BIEDL SYNDROME 10 PROTEIN"/>
    <property type="match status" value="1"/>
</dbReference>
<organism evidence="1 2">
    <name type="scientific">Bagarius yarrelli</name>
    <name type="common">Goonch</name>
    <name type="synonym">Bagrus yarrelli</name>
    <dbReference type="NCBI Taxonomy" id="175774"/>
    <lineage>
        <taxon>Eukaryota</taxon>
        <taxon>Metazoa</taxon>
        <taxon>Chordata</taxon>
        <taxon>Craniata</taxon>
        <taxon>Vertebrata</taxon>
        <taxon>Euteleostomi</taxon>
        <taxon>Actinopterygii</taxon>
        <taxon>Neopterygii</taxon>
        <taxon>Teleostei</taxon>
        <taxon>Ostariophysi</taxon>
        <taxon>Siluriformes</taxon>
        <taxon>Sisoridae</taxon>
        <taxon>Sisorinae</taxon>
        <taxon>Bagarius</taxon>
    </lineage>
</organism>
<dbReference type="Proteomes" id="UP000319801">
    <property type="component" value="Unassembled WGS sequence"/>
</dbReference>
<dbReference type="InterPro" id="IPR042619">
    <property type="entry name" value="BBS10"/>
</dbReference>
<gene>
    <name evidence="1" type="ORF">Baya_15613</name>
</gene>
<dbReference type="PANTHER" id="PTHR14667">
    <property type="entry name" value="BARDET-BIEDL SYNDROME 10 PROTEIN"/>
    <property type="match status" value="1"/>
</dbReference>
<accession>A0A556VC42</accession>
<comment type="caution">
    <text evidence="1">The sequence shown here is derived from an EMBL/GenBank/DDBJ whole genome shotgun (WGS) entry which is preliminary data.</text>
</comment>
<dbReference type="GO" id="GO:0051131">
    <property type="term" value="P:chaperone-mediated protein complex assembly"/>
    <property type="evidence" value="ECO:0007669"/>
    <property type="project" value="InterPro"/>
</dbReference>
<evidence type="ECO:0000313" key="2">
    <source>
        <dbReference type="Proteomes" id="UP000319801"/>
    </source>
</evidence>
<evidence type="ECO:0000313" key="1">
    <source>
        <dbReference type="EMBL" id="TTK00921.1"/>
    </source>
</evidence>
<dbReference type="OrthoDB" id="9393833at2759"/>
<name>A0A556VC42_BAGYA</name>